<reference evidence="3 4" key="1">
    <citation type="submission" date="2024-04" db="EMBL/GenBank/DDBJ databases">
        <title>Tritrichomonas musculus Genome.</title>
        <authorList>
            <person name="Alves-Ferreira E."/>
            <person name="Grigg M."/>
            <person name="Lorenzi H."/>
            <person name="Galac M."/>
        </authorList>
    </citation>
    <scope>NUCLEOTIDE SEQUENCE [LARGE SCALE GENOMIC DNA]</scope>
    <source>
        <strain evidence="3 4">EAF2021</strain>
    </source>
</reference>
<accession>A0ABR2KBZ6</accession>
<evidence type="ECO:0000313" key="3">
    <source>
        <dbReference type="EMBL" id="KAK8887987.1"/>
    </source>
</evidence>
<keyword evidence="1" id="KW-0175">Coiled coil</keyword>
<dbReference type="EMBL" id="JAPFFF010000006">
    <property type="protein sequence ID" value="KAK8887987.1"/>
    <property type="molecule type" value="Genomic_DNA"/>
</dbReference>
<feature type="compositionally biased region" description="Acidic residues" evidence="2">
    <location>
        <begin position="184"/>
        <end position="204"/>
    </location>
</feature>
<organism evidence="3 4">
    <name type="scientific">Tritrichomonas musculus</name>
    <dbReference type="NCBI Taxonomy" id="1915356"/>
    <lineage>
        <taxon>Eukaryota</taxon>
        <taxon>Metamonada</taxon>
        <taxon>Parabasalia</taxon>
        <taxon>Tritrichomonadida</taxon>
        <taxon>Tritrichomonadidae</taxon>
        <taxon>Tritrichomonas</taxon>
    </lineage>
</organism>
<protein>
    <submittedName>
        <fullName evidence="3">Uncharacterized protein</fullName>
    </submittedName>
</protein>
<feature type="region of interest" description="Disordered" evidence="2">
    <location>
        <begin position="161"/>
        <end position="204"/>
    </location>
</feature>
<comment type="caution">
    <text evidence="3">The sequence shown here is derived from an EMBL/GenBank/DDBJ whole genome shotgun (WGS) entry which is preliminary data.</text>
</comment>
<proteinExistence type="predicted"/>
<evidence type="ECO:0000256" key="1">
    <source>
        <dbReference type="SAM" id="Coils"/>
    </source>
</evidence>
<keyword evidence="4" id="KW-1185">Reference proteome</keyword>
<sequence length="217" mass="26301">MCESLHAVKGHFANKNIAWKSSWAPRICAAILSVNEKHWAMTLYEQLSLPPLSKEVFHRLNKIEEDKWKWRNERHSEMYKEMVRTIRRMKREKHDKENESSLYKGIQSRPRTKVTKTKRRYIIHKMPKKISNLNPWFKKFGYNGTEDDDDSEEEWIEEILEEEDEYDESLEYTYDANEEGKNSEEEEEEEEEDNEENDEECEEMECYLANIEEMMNN</sequence>
<feature type="coiled-coil region" evidence="1">
    <location>
        <begin position="72"/>
        <end position="99"/>
    </location>
</feature>
<name>A0ABR2KBZ6_9EUKA</name>
<evidence type="ECO:0000313" key="4">
    <source>
        <dbReference type="Proteomes" id="UP001470230"/>
    </source>
</evidence>
<dbReference type="Proteomes" id="UP001470230">
    <property type="component" value="Unassembled WGS sequence"/>
</dbReference>
<feature type="compositionally biased region" description="Acidic residues" evidence="2">
    <location>
        <begin position="161"/>
        <end position="170"/>
    </location>
</feature>
<evidence type="ECO:0000256" key="2">
    <source>
        <dbReference type="SAM" id="MobiDB-lite"/>
    </source>
</evidence>
<gene>
    <name evidence="3" type="ORF">M9Y10_039047</name>
</gene>